<dbReference type="SMART" id="SM00320">
    <property type="entry name" value="WD40"/>
    <property type="match status" value="6"/>
</dbReference>
<dbReference type="PROSITE" id="PS50082">
    <property type="entry name" value="WD_REPEATS_2"/>
    <property type="match status" value="3"/>
</dbReference>
<proteinExistence type="predicted"/>
<dbReference type="SUPFAM" id="SSF50978">
    <property type="entry name" value="WD40 repeat-like"/>
    <property type="match status" value="1"/>
</dbReference>
<feature type="compositionally biased region" description="Basic and acidic residues" evidence="2">
    <location>
        <begin position="54"/>
        <end position="63"/>
    </location>
</feature>
<dbReference type="InterPro" id="IPR036322">
    <property type="entry name" value="WD40_repeat_dom_sf"/>
</dbReference>
<feature type="repeat" description="WD" evidence="1">
    <location>
        <begin position="172"/>
        <end position="214"/>
    </location>
</feature>
<dbReference type="EMBL" id="OZ022406">
    <property type="protein sequence ID" value="CAK9436836.1"/>
    <property type="molecule type" value="Genomic_DNA"/>
</dbReference>
<evidence type="ECO:0000313" key="4">
    <source>
        <dbReference type="Proteomes" id="UP001497383"/>
    </source>
</evidence>
<dbReference type="Pfam" id="PF00400">
    <property type="entry name" value="WD40"/>
    <property type="match status" value="4"/>
</dbReference>
<sequence length="466" mass="52265">MSILRGYTSDSDEDEAAPNAHENAAVTSGQEPPTKKLKSDTTSITPLSQLSAQHEQEQAEIKLAKAKAKQLKAQRRDQGHDPWASYTDESQSTHPPPAHTPRQPQSLAKNNKNTNADDDDDDDIFRPTSEFVGSQEIDYQGRSFTTTPQDLKDLVPGAQECFTPKTIIHTFTRAHQHGVNKLCFFPRSGHLLLSCGNDGSIKLWSTHNGFELMRIYKGHKLAVRDISFNSTGTKFLSCGYDKLIRLWDTHSGKVERTLELTSIPHVLTFHPQLDSEFVVGLSNHKILHYDFTAMNFRSPVQVYDHHVGAINALMPMDSGFVSTADDKTVRVWRWRINNPIKTISDAALFSMPALKHHPKSSYIALQSMDNRIKVVSARGKFKWNKNKVYVGHHCAGYGIDIDFSPDGKIIMSGDSKGYAYFWDWQSKKLVNRIKLATQPIKTITSHPLESSKVAVAGNSGDIYYLD</sequence>
<feature type="compositionally biased region" description="Polar residues" evidence="2">
    <location>
        <begin position="40"/>
        <end position="53"/>
    </location>
</feature>
<dbReference type="RefSeq" id="XP_066828296.1">
    <property type="nucleotide sequence ID" value="XM_066971237.1"/>
</dbReference>
<evidence type="ECO:0000256" key="2">
    <source>
        <dbReference type="SAM" id="MobiDB-lite"/>
    </source>
</evidence>
<evidence type="ECO:0008006" key="5">
    <source>
        <dbReference type="Google" id="ProtNLM"/>
    </source>
</evidence>
<feature type="region of interest" description="Disordered" evidence="2">
    <location>
        <begin position="1"/>
        <end position="138"/>
    </location>
</feature>
<gene>
    <name evidence="3" type="ORF">LODBEIA_P13580</name>
</gene>
<dbReference type="Gene3D" id="2.130.10.10">
    <property type="entry name" value="YVTN repeat-like/Quinoprotein amine dehydrogenase"/>
    <property type="match status" value="1"/>
</dbReference>
<evidence type="ECO:0000256" key="1">
    <source>
        <dbReference type="PROSITE-ProRule" id="PRU00221"/>
    </source>
</evidence>
<feature type="repeat" description="WD" evidence="1">
    <location>
        <begin position="401"/>
        <end position="432"/>
    </location>
</feature>
<feature type="compositionally biased region" description="Basic residues" evidence="2">
    <location>
        <begin position="64"/>
        <end position="73"/>
    </location>
</feature>
<dbReference type="PROSITE" id="PS50294">
    <property type="entry name" value="WD_REPEATS_REGION"/>
    <property type="match status" value="2"/>
</dbReference>
<keyword evidence="4" id="KW-1185">Reference proteome</keyword>
<feature type="repeat" description="WD" evidence="1">
    <location>
        <begin position="216"/>
        <end position="257"/>
    </location>
</feature>
<dbReference type="InterPro" id="IPR032847">
    <property type="entry name" value="PRPF17"/>
</dbReference>
<dbReference type="PANTHER" id="PTHR43979:SF1">
    <property type="entry name" value="PRE-MRNA-PROCESSING FACTOR 17"/>
    <property type="match status" value="1"/>
</dbReference>
<name>A0ABP0ZG28_9ASCO</name>
<reference evidence="3 4" key="1">
    <citation type="submission" date="2024-03" db="EMBL/GenBank/DDBJ databases">
        <authorList>
            <person name="Brejova B."/>
        </authorList>
    </citation>
    <scope>NUCLEOTIDE SEQUENCE [LARGE SCALE GENOMIC DNA]</scope>
    <source>
        <strain evidence="3 4">CBS 14171</strain>
    </source>
</reference>
<dbReference type="CDD" id="cd00200">
    <property type="entry name" value="WD40"/>
    <property type="match status" value="1"/>
</dbReference>
<dbReference type="InterPro" id="IPR015943">
    <property type="entry name" value="WD40/YVTN_repeat-like_dom_sf"/>
</dbReference>
<dbReference type="Proteomes" id="UP001497383">
    <property type="component" value="Chromosome 2"/>
</dbReference>
<dbReference type="InterPro" id="IPR001680">
    <property type="entry name" value="WD40_rpt"/>
</dbReference>
<evidence type="ECO:0000313" key="3">
    <source>
        <dbReference type="EMBL" id="CAK9436836.1"/>
    </source>
</evidence>
<feature type="compositionally biased region" description="Polar residues" evidence="2">
    <location>
        <begin position="102"/>
        <end position="114"/>
    </location>
</feature>
<keyword evidence="1" id="KW-0853">WD repeat</keyword>
<dbReference type="GeneID" id="92206554"/>
<protein>
    <recommendedName>
        <fullName evidence="5">Pre-mRNA splicing factor</fullName>
    </recommendedName>
</protein>
<organism evidence="3 4">
    <name type="scientific">Lodderomyces beijingensis</name>
    <dbReference type="NCBI Taxonomy" id="1775926"/>
    <lineage>
        <taxon>Eukaryota</taxon>
        <taxon>Fungi</taxon>
        <taxon>Dikarya</taxon>
        <taxon>Ascomycota</taxon>
        <taxon>Saccharomycotina</taxon>
        <taxon>Pichiomycetes</taxon>
        <taxon>Debaryomycetaceae</taxon>
        <taxon>Candida/Lodderomyces clade</taxon>
        <taxon>Lodderomyces</taxon>
    </lineage>
</organism>
<dbReference type="PANTHER" id="PTHR43979">
    <property type="entry name" value="PRE-MRNA-PROCESSING FACTOR 17"/>
    <property type="match status" value="1"/>
</dbReference>
<accession>A0ABP0ZG28</accession>